<dbReference type="OrthoDB" id="444255at2759"/>
<accession>A0A1V9ZQ83</accession>
<dbReference type="InterPro" id="IPR052613">
    <property type="entry name" value="LicD_transferase"/>
</dbReference>
<dbReference type="InterPro" id="IPR007074">
    <property type="entry name" value="LicD/FKTN/FKRP_NTP_transf"/>
</dbReference>
<dbReference type="STRING" id="74557.A0A1V9ZQ83"/>
<dbReference type="AlphaFoldDB" id="A0A1V9ZQ83"/>
<evidence type="ECO:0000313" key="2">
    <source>
        <dbReference type="EMBL" id="OQS00137.1"/>
    </source>
</evidence>
<dbReference type="Pfam" id="PF04991">
    <property type="entry name" value="LicD"/>
    <property type="match status" value="1"/>
</dbReference>
<dbReference type="PANTHER" id="PTHR13627:SF31">
    <property type="entry name" value="RIBITOL 5-PHOSPHATE TRANSFERASE FKRP"/>
    <property type="match status" value="1"/>
</dbReference>
<protein>
    <recommendedName>
        <fullName evidence="1">LicD/FKTN/FKRP nucleotidyltransferase domain-containing protein</fullName>
    </recommendedName>
</protein>
<name>A0A1V9ZQ83_9STRA</name>
<evidence type="ECO:0000313" key="3">
    <source>
        <dbReference type="Proteomes" id="UP000243217"/>
    </source>
</evidence>
<keyword evidence="3" id="KW-1185">Reference proteome</keyword>
<organism evidence="2 3">
    <name type="scientific">Thraustotheca clavata</name>
    <dbReference type="NCBI Taxonomy" id="74557"/>
    <lineage>
        <taxon>Eukaryota</taxon>
        <taxon>Sar</taxon>
        <taxon>Stramenopiles</taxon>
        <taxon>Oomycota</taxon>
        <taxon>Saprolegniomycetes</taxon>
        <taxon>Saprolegniales</taxon>
        <taxon>Achlyaceae</taxon>
        <taxon>Thraustotheca</taxon>
    </lineage>
</organism>
<reference evidence="2 3" key="1">
    <citation type="journal article" date="2014" name="Genome Biol. Evol.">
        <title>The secreted proteins of Achlya hypogyna and Thraustotheca clavata identify the ancestral oomycete secretome and reveal gene acquisitions by horizontal gene transfer.</title>
        <authorList>
            <person name="Misner I."/>
            <person name="Blouin N."/>
            <person name="Leonard G."/>
            <person name="Richards T.A."/>
            <person name="Lane C.E."/>
        </authorList>
    </citation>
    <scope>NUCLEOTIDE SEQUENCE [LARGE SCALE GENOMIC DNA]</scope>
    <source>
        <strain evidence="2 3">ATCC 34112</strain>
    </source>
</reference>
<comment type="caution">
    <text evidence="2">The sequence shown here is derived from an EMBL/GenBank/DDBJ whole genome shotgun (WGS) entry which is preliminary data.</text>
</comment>
<dbReference type="Proteomes" id="UP000243217">
    <property type="component" value="Unassembled WGS sequence"/>
</dbReference>
<sequence length="232" mass="26777">MEFVKNDACWSRAQVQNILHNLTVTFIEILEKHEIDYWLDSGTLLGAVRSQGVLPLDYDADFGLTKESMDKLRNTAVELPENYVLWILYSPIHPWSHRDDALPGRWVHTQSGLYIDLFEFNLHPNVRREYTETLDFSDESKLDLFSSVIDQVAPGMNREKAESIETSGELKVTYTTVEDMIAPIKSICWDGCAECPKSSFFQIPRSWANCPAKPHNYLKMLYGPNYMIPDRH</sequence>
<evidence type="ECO:0000259" key="1">
    <source>
        <dbReference type="Pfam" id="PF04991"/>
    </source>
</evidence>
<dbReference type="GO" id="GO:0009100">
    <property type="term" value="P:glycoprotein metabolic process"/>
    <property type="evidence" value="ECO:0007669"/>
    <property type="project" value="UniProtKB-ARBA"/>
</dbReference>
<feature type="domain" description="LicD/FKTN/FKRP nucleotidyltransferase" evidence="1">
    <location>
        <begin position="31"/>
        <end position="80"/>
    </location>
</feature>
<gene>
    <name evidence="2" type="ORF">THRCLA_06198</name>
</gene>
<dbReference type="PANTHER" id="PTHR13627">
    <property type="entry name" value="FUKUTIN RELATED PROTEIN"/>
    <property type="match status" value="1"/>
</dbReference>
<proteinExistence type="predicted"/>
<dbReference type="EMBL" id="JNBS01001748">
    <property type="protein sequence ID" value="OQS00137.1"/>
    <property type="molecule type" value="Genomic_DNA"/>
</dbReference>